<proteinExistence type="predicted"/>
<feature type="transmembrane region" description="Helical" evidence="1">
    <location>
        <begin position="192"/>
        <end position="215"/>
    </location>
</feature>
<evidence type="ECO:0000313" key="3">
    <source>
        <dbReference type="Proteomes" id="UP000055035"/>
    </source>
</evidence>
<gene>
    <name evidence="2" type="ORF">Ljor_0460</name>
</gene>
<sequence>MSLLKSSFDGIGTGAGVAWPLFGILSSSLGLAAGSVLTIVAGSIASLLFCAVAGLVFYISLNNARQAEKKAEEKLKLKIEELCELTYFYLQSVQKNVSLNLKAPEDNLQILEGIKKQIELDLKNCDRTLLISELLEQLLFHPKYEGLLRSLVTLSYGEDEIKFTKTLKGLISGIIRTEVANKRPSTMAIIQTAFLSMVGTFGAIAGCTAGFMGLLSGLGLLAGFSAVPIVGWATLLIAITLATVVAVNSIERLDKQYVLKAATTNVKNMHKNMYELYVSEAFKVQARNPDRIQLLEPPNAGIGVTFFSPLRRTEKNIELITRTPTV</sequence>
<dbReference type="EMBL" id="LNYJ01000011">
    <property type="protein sequence ID" value="KTD16154.1"/>
    <property type="molecule type" value="Genomic_DNA"/>
</dbReference>
<dbReference type="Proteomes" id="UP000055035">
    <property type="component" value="Unassembled WGS sequence"/>
</dbReference>
<keyword evidence="1" id="KW-0472">Membrane</keyword>
<feature type="transmembrane region" description="Helical" evidence="1">
    <location>
        <begin position="39"/>
        <end position="61"/>
    </location>
</feature>
<dbReference type="OrthoDB" id="5653342at2"/>
<evidence type="ECO:0000256" key="1">
    <source>
        <dbReference type="SAM" id="Phobius"/>
    </source>
</evidence>
<dbReference type="RefSeq" id="WP_058470030.1">
    <property type="nucleotide sequence ID" value="NZ_CAAAIC010000007.1"/>
</dbReference>
<keyword evidence="1" id="KW-0812">Transmembrane</keyword>
<dbReference type="PATRIC" id="fig|456.5.peg.486"/>
<name>A0A0W0V7U8_9GAMM</name>
<dbReference type="STRING" id="456.Ljor_0460"/>
<keyword evidence="1" id="KW-1133">Transmembrane helix</keyword>
<accession>A0A0W0V7U8</accession>
<protein>
    <submittedName>
        <fullName evidence="2">Uncharacterized protein</fullName>
    </submittedName>
</protein>
<dbReference type="AlphaFoldDB" id="A0A0W0V7U8"/>
<comment type="caution">
    <text evidence="2">The sequence shown here is derived from an EMBL/GenBank/DDBJ whole genome shotgun (WGS) entry which is preliminary data.</text>
</comment>
<feature type="transmembrane region" description="Helical" evidence="1">
    <location>
        <begin position="221"/>
        <end position="247"/>
    </location>
</feature>
<evidence type="ECO:0000313" key="2">
    <source>
        <dbReference type="EMBL" id="KTD16154.1"/>
    </source>
</evidence>
<keyword evidence="3" id="KW-1185">Reference proteome</keyword>
<feature type="transmembrane region" description="Helical" evidence="1">
    <location>
        <begin position="12"/>
        <end position="33"/>
    </location>
</feature>
<organism evidence="2 3">
    <name type="scientific">Legionella jordanis</name>
    <dbReference type="NCBI Taxonomy" id="456"/>
    <lineage>
        <taxon>Bacteria</taxon>
        <taxon>Pseudomonadati</taxon>
        <taxon>Pseudomonadota</taxon>
        <taxon>Gammaproteobacteria</taxon>
        <taxon>Legionellales</taxon>
        <taxon>Legionellaceae</taxon>
        <taxon>Legionella</taxon>
    </lineage>
</organism>
<reference evidence="2 3" key="1">
    <citation type="submission" date="2015-11" db="EMBL/GenBank/DDBJ databases">
        <title>Genomic analysis of 38 Legionella species identifies large and diverse effector repertoires.</title>
        <authorList>
            <person name="Burstein D."/>
            <person name="Amaro F."/>
            <person name="Zusman T."/>
            <person name="Lifshitz Z."/>
            <person name="Cohen O."/>
            <person name="Gilbert J.A."/>
            <person name="Pupko T."/>
            <person name="Shuman H.A."/>
            <person name="Segal G."/>
        </authorList>
    </citation>
    <scope>NUCLEOTIDE SEQUENCE [LARGE SCALE GENOMIC DNA]</scope>
    <source>
        <strain evidence="2 3">BL-540</strain>
    </source>
</reference>